<organism evidence="2">
    <name type="scientific">marine metagenome</name>
    <dbReference type="NCBI Taxonomy" id="408172"/>
    <lineage>
        <taxon>unclassified sequences</taxon>
        <taxon>metagenomes</taxon>
        <taxon>ecological metagenomes</taxon>
    </lineage>
</organism>
<protein>
    <submittedName>
        <fullName evidence="2">Uncharacterized protein</fullName>
    </submittedName>
</protein>
<accession>A0A382G404</accession>
<dbReference type="AlphaFoldDB" id="A0A382G404"/>
<gene>
    <name evidence="2" type="ORF">METZ01_LOCUS222446</name>
</gene>
<sequence length="56" mass="6003">MSETEVNKEVELDEAQNAPIKNAVASEPTHLQNDAEDLGAPVVKPTDSNPDSTKKV</sequence>
<dbReference type="EMBL" id="UINC01053275">
    <property type="protein sequence ID" value="SVB69592.1"/>
    <property type="molecule type" value="Genomic_DNA"/>
</dbReference>
<feature type="region of interest" description="Disordered" evidence="1">
    <location>
        <begin position="1"/>
        <end position="56"/>
    </location>
</feature>
<proteinExistence type="predicted"/>
<evidence type="ECO:0000313" key="2">
    <source>
        <dbReference type="EMBL" id="SVB69592.1"/>
    </source>
</evidence>
<reference evidence="2" key="1">
    <citation type="submission" date="2018-05" db="EMBL/GenBank/DDBJ databases">
        <authorList>
            <person name="Lanie J.A."/>
            <person name="Ng W.-L."/>
            <person name="Kazmierczak K.M."/>
            <person name="Andrzejewski T.M."/>
            <person name="Davidsen T.M."/>
            <person name="Wayne K.J."/>
            <person name="Tettelin H."/>
            <person name="Glass J.I."/>
            <person name="Rusch D."/>
            <person name="Podicherti R."/>
            <person name="Tsui H.-C.T."/>
            <person name="Winkler M.E."/>
        </authorList>
    </citation>
    <scope>NUCLEOTIDE SEQUENCE</scope>
</reference>
<feature type="compositionally biased region" description="Basic and acidic residues" evidence="1">
    <location>
        <begin position="1"/>
        <end position="10"/>
    </location>
</feature>
<feature type="compositionally biased region" description="Polar residues" evidence="1">
    <location>
        <begin position="46"/>
        <end position="56"/>
    </location>
</feature>
<feature type="non-terminal residue" evidence="2">
    <location>
        <position position="56"/>
    </location>
</feature>
<name>A0A382G404_9ZZZZ</name>
<evidence type="ECO:0000256" key="1">
    <source>
        <dbReference type="SAM" id="MobiDB-lite"/>
    </source>
</evidence>